<gene>
    <name evidence="2" type="ORF">OVA965_LOCUS42214</name>
    <name evidence="3" type="ORF">TMI583_LOCUS44045</name>
</gene>
<accession>A0A8S2VWM3</accession>
<comment type="caution">
    <text evidence="3">The sequence shown here is derived from an EMBL/GenBank/DDBJ whole genome shotgun (WGS) entry which is preliminary data.</text>
</comment>
<reference evidence="3" key="1">
    <citation type="submission" date="2021-02" db="EMBL/GenBank/DDBJ databases">
        <authorList>
            <person name="Nowell W R."/>
        </authorList>
    </citation>
    <scope>NUCLEOTIDE SEQUENCE</scope>
</reference>
<evidence type="ECO:0000313" key="4">
    <source>
        <dbReference type="Proteomes" id="UP000682733"/>
    </source>
</evidence>
<organism evidence="3 4">
    <name type="scientific">Didymodactylos carnosus</name>
    <dbReference type="NCBI Taxonomy" id="1234261"/>
    <lineage>
        <taxon>Eukaryota</taxon>
        <taxon>Metazoa</taxon>
        <taxon>Spiralia</taxon>
        <taxon>Gnathifera</taxon>
        <taxon>Rotifera</taxon>
        <taxon>Eurotatoria</taxon>
        <taxon>Bdelloidea</taxon>
        <taxon>Philodinida</taxon>
        <taxon>Philodinidae</taxon>
        <taxon>Didymodactylos</taxon>
    </lineage>
</organism>
<dbReference type="EMBL" id="CAJOBA010074936">
    <property type="protein sequence ID" value="CAF4412471.1"/>
    <property type="molecule type" value="Genomic_DNA"/>
</dbReference>
<name>A0A8S2VWM3_9BILA</name>
<protein>
    <submittedName>
        <fullName evidence="3">Uncharacterized protein</fullName>
    </submittedName>
</protein>
<dbReference type="AlphaFoldDB" id="A0A8S2VWM3"/>
<feature type="region of interest" description="Disordered" evidence="1">
    <location>
        <begin position="1"/>
        <end position="38"/>
    </location>
</feature>
<dbReference type="EMBL" id="CAJNOK010051085">
    <property type="protein sequence ID" value="CAF1602935.1"/>
    <property type="molecule type" value="Genomic_DNA"/>
</dbReference>
<dbReference type="Proteomes" id="UP000677228">
    <property type="component" value="Unassembled WGS sequence"/>
</dbReference>
<evidence type="ECO:0000313" key="2">
    <source>
        <dbReference type="EMBL" id="CAF1602935.1"/>
    </source>
</evidence>
<sequence>MFQSRETLPLTRERSSMTDTSIRKNKKKKSKETQEKKPDLCVEVERALSKIVDVPMPCRDSIEHVLAHFNGDIAQSTGAFKDGDAANILESWYRKTTKEPKRT</sequence>
<evidence type="ECO:0000313" key="3">
    <source>
        <dbReference type="EMBL" id="CAF4412471.1"/>
    </source>
</evidence>
<evidence type="ECO:0000256" key="1">
    <source>
        <dbReference type="SAM" id="MobiDB-lite"/>
    </source>
</evidence>
<proteinExistence type="predicted"/>
<dbReference type="Proteomes" id="UP000682733">
    <property type="component" value="Unassembled WGS sequence"/>
</dbReference>